<reference evidence="3 4" key="1">
    <citation type="submission" date="2024-07" db="EMBL/GenBank/DDBJ databases">
        <title>Uliginosibacterium flavum JJ3220;KACC:17644.</title>
        <authorList>
            <person name="Kim M.K."/>
        </authorList>
    </citation>
    <scope>NUCLEOTIDE SEQUENCE [LARGE SCALE GENOMIC DNA]</scope>
    <source>
        <strain evidence="3 4">KACC:17644</strain>
    </source>
</reference>
<dbReference type="Pfam" id="PF13449">
    <property type="entry name" value="Phytase-like"/>
    <property type="match status" value="1"/>
</dbReference>
<dbReference type="Proteomes" id="UP001549691">
    <property type="component" value="Unassembled WGS sequence"/>
</dbReference>
<evidence type="ECO:0000256" key="1">
    <source>
        <dbReference type="SAM" id="SignalP"/>
    </source>
</evidence>
<dbReference type="PANTHER" id="PTHR37957">
    <property type="entry name" value="BLR7070 PROTEIN"/>
    <property type="match status" value="1"/>
</dbReference>
<feature type="signal peptide" evidence="1">
    <location>
        <begin position="1"/>
        <end position="19"/>
    </location>
</feature>
<organism evidence="3 4">
    <name type="scientific">Uliginosibacterium flavum</name>
    <dbReference type="NCBI Taxonomy" id="1396831"/>
    <lineage>
        <taxon>Bacteria</taxon>
        <taxon>Pseudomonadati</taxon>
        <taxon>Pseudomonadota</taxon>
        <taxon>Betaproteobacteria</taxon>
        <taxon>Rhodocyclales</taxon>
        <taxon>Zoogloeaceae</taxon>
        <taxon>Uliginosibacterium</taxon>
    </lineage>
</organism>
<proteinExistence type="predicted"/>
<sequence length="462" mass="49847">MRTPLFIALPALGLLAACAVNPDRLDAPQGKAFERIVTNAPGVASIEHYEVLLPAREHLRYGNQFSGGFGAYLPYAPGSGLSYRSTEADGRLLFWGLGDRGPNGDSPKVEIKGKAQASKVFLTPDFVPRIAEIRLTPGQHARVTRTIPLSYDGLSASGLPLAPGNTGATGEVALDDRLQPLAYSPRGIDPEAIATDRAGNFWLADEYGPFIVKTTPRGQVLLQYAPGKGLPEILAARQPNRGFEGLAITPAGKIYAAVQSTLDVDGKTKNLARFIRIVELDPVSGATRQFAYPLDLDDYKRAGDVKLGDLVAIDDSHFALIDQGEGKRGTRNVIYVIDIAGADDISARLSASGKALEYASAAELASLKFIRKQRVLDLRELGWKPEKAEGLALIPGGFAVINDNDFGLKSEISGDKGADMGAYAVRDGQLNHQGRYSLKPSQEATQLWLIRLNKPLQNWFSR</sequence>
<protein>
    <submittedName>
        <fullName evidence="3">Esterase-like activity of phytase family protein</fullName>
    </submittedName>
</protein>
<dbReference type="PROSITE" id="PS51257">
    <property type="entry name" value="PROKAR_LIPOPROTEIN"/>
    <property type="match status" value="1"/>
</dbReference>
<evidence type="ECO:0000259" key="2">
    <source>
        <dbReference type="Pfam" id="PF13449"/>
    </source>
</evidence>
<comment type="caution">
    <text evidence="3">The sequence shown here is derived from an EMBL/GenBank/DDBJ whole genome shotgun (WGS) entry which is preliminary data.</text>
</comment>
<gene>
    <name evidence="3" type="ORF">ABXR19_00885</name>
</gene>
<dbReference type="Gene3D" id="2.120.10.30">
    <property type="entry name" value="TolB, C-terminal domain"/>
    <property type="match status" value="1"/>
</dbReference>
<dbReference type="InterPro" id="IPR011042">
    <property type="entry name" value="6-blade_b-propeller_TolB-like"/>
</dbReference>
<dbReference type="PANTHER" id="PTHR37957:SF1">
    <property type="entry name" value="PHYTASE-LIKE DOMAIN-CONTAINING PROTEIN"/>
    <property type="match status" value="1"/>
</dbReference>
<keyword evidence="4" id="KW-1185">Reference proteome</keyword>
<keyword evidence="1" id="KW-0732">Signal</keyword>
<name>A0ABV2TGR2_9RHOO</name>
<feature type="domain" description="Phytase-like" evidence="2">
    <location>
        <begin position="153"/>
        <end position="406"/>
    </location>
</feature>
<dbReference type="RefSeq" id="WP_354599182.1">
    <property type="nucleotide sequence ID" value="NZ_JBEWZI010000001.1"/>
</dbReference>
<evidence type="ECO:0000313" key="3">
    <source>
        <dbReference type="EMBL" id="MET7012723.1"/>
    </source>
</evidence>
<dbReference type="EMBL" id="JBEWZI010000001">
    <property type="protein sequence ID" value="MET7012723.1"/>
    <property type="molecule type" value="Genomic_DNA"/>
</dbReference>
<evidence type="ECO:0000313" key="4">
    <source>
        <dbReference type="Proteomes" id="UP001549691"/>
    </source>
</evidence>
<accession>A0ABV2TGR2</accession>
<feature type="chain" id="PRO_5047143854" evidence="1">
    <location>
        <begin position="20"/>
        <end position="462"/>
    </location>
</feature>
<dbReference type="InterPro" id="IPR027372">
    <property type="entry name" value="Phytase-like_dom"/>
</dbReference>
<dbReference type="SUPFAM" id="SSF101898">
    <property type="entry name" value="NHL repeat"/>
    <property type="match status" value="1"/>
</dbReference>